<proteinExistence type="predicted"/>
<reference evidence="1 2" key="1">
    <citation type="submission" date="2017-05" db="EMBL/GenBank/DDBJ databases">
        <title>Streptomyces alboflavus Genome sequencing and assembly.</title>
        <authorList>
            <person name="Wang Y."/>
            <person name="Du B."/>
            <person name="Ding Y."/>
            <person name="Liu H."/>
            <person name="Hou Q."/>
            <person name="Liu K."/>
            <person name="Wang C."/>
            <person name="Yao L."/>
        </authorList>
    </citation>
    <scope>NUCLEOTIDE SEQUENCE [LARGE SCALE GENOMIC DNA]</scope>
    <source>
        <strain evidence="1 2">MDJK44</strain>
    </source>
</reference>
<dbReference type="Proteomes" id="UP000195880">
    <property type="component" value="Chromosome"/>
</dbReference>
<keyword evidence="2" id="KW-1185">Reference proteome</keyword>
<organism evidence="1 2">
    <name type="scientific">Streptomyces alboflavus</name>
    <dbReference type="NCBI Taxonomy" id="67267"/>
    <lineage>
        <taxon>Bacteria</taxon>
        <taxon>Bacillati</taxon>
        <taxon>Actinomycetota</taxon>
        <taxon>Actinomycetes</taxon>
        <taxon>Kitasatosporales</taxon>
        <taxon>Streptomycetaceae</taxon>
        <taxon>Streptomyces</taxon>
    </lineage>
</organism>
<name>A0A1Z1W2S0_9ACTN</name>
<gene>
    <name evidence="1" type="ORF">SMD44_00109</name>
</gene>
<evidence type="ECO:0000313" key="1">
    <source>
        <dbReference type="EMBL" id="ARX80711.1"/>
    </source>
</evidence>
<protein>
    <submittedName>
        <fullName evidence="1">Uncharacterized protein</fullName>
    </submittedName>
</protein>
<evidence type="ECO:0000313" key="2">
    <source>
        <dbReference type="Proteomes" id="UP000195880"/>
    </source>
</evidence>
<dbReference type="EMBL" id="CP021748">
    <property type="protein sequence ID" value="ARX80711.1"/>
    <property type="molecule type" value="Genomic_DNA"/>
</dbReference>
<dbReference type="AlphaFoldDB" id="A0A1Z1W2S0"/>
<sequence length="47" mass="5295">MWTSSAEVSVARRRVMVSRTRPADVARRSVCRAVESMRVCLREANAS</sequence>
<accession>A0A1Z1W2S0</accession>
<dbReference type="KEGG" id="salf:SMD44_00109"/>